<dbReference type="PANTHER" id="PTHR42760">
    <property type="entry name" value="SHORT-CHAIN DEHYDROGENASES/REDUCTASES FAMILY MEMBER"/>
    <property type="match status" value="1"/>
</dbReference>
<dbReference type="PROSITE" id="PS00061">
    <property type="entry name" value="ADH_SHORT"/>
    <property type="match status" value="1"/>
</dbReference>
<keyword evidence="2" id="KW-0560">Oxidoreductase</keyword>
<comment type="caution">
    <text evidence="4">The sequence shown here is derived from an EMBL/GenBank/DDBJ whole genome shotgun (WGS) entry which is preliminary data.</text>
</comment>
<dbReference type="RefSeq" id="WP_345568026.1">
    <property type="nucleotide sequence ID" value="NZ_BAAAZX010000021.1"/>
</dbReference>
<dbReference type="Proteomes" id="UP001500456">
    <property type="component" value="Unassembled WGS sequence"/>
</dbReference>
<dbReference type="SMART" id="SM00822">
    <property type="entry name" value="PKS_KR"/>
    <property type="match status" value="1"/>
</dbReference>
<dbReference type="InterPro" id="IPR002347">
    <property type="entry name" value="SDR_fam"/>
</dbReference>
<organism evidence="4 5">
    <name type="scientific">Streptomyces plumbiresistens</name>
    <dbReference type="NCBI Taxonomy" id="511811"/>
    <lineage>
        <taxon>Bacteria</taxon>
        <taxon>Bacillati</taxon>
        <taxon>Actinomycetota</taxon>
        <taxon>Actinomycetes</taxon>
        <taxon>Kitasatosporales</taxon>
        <taxon>Streptomycetaceae</taxon>
        <taxon>Streptomyces</taxon>
    </lineage>
</organism>
<dbReference type="Pfam" id="PF13561">
    <property type="entry name" value="adh_short_C2"/>
    <property type="match status" value="1"/>
</dbReference>
<dbReference type="InterPro" id="IPR020904">
    <property type="entry name" value="Sc_DH/Rdtase_CS"/>
</dbReference>
<keyword evidence="5" id="KW-1185">Reference proteome</keyword>
<evidence type="ECO:0000256" key="2">
    <source>
        <dbReference type="ARBA" id="ARBA00023002"/>
    </source>
</evidence>
<dbReference type="PRINTS" id="PR00081">
    <property type="entry name" value="GDHRDH"/>
</dbReference>
<gene>
    <name evidence="4" type="ORF">GCM10022232_63570</name>
</gene>
<dbReference type="InterPro" id="IPR057326">
    <property type="entry name" value="KR_dom"/>
</dbReference>
<dbReference type="Gene3D" id="3.40.50.720">
    <property type="entry name" value="NAD(P)-binding Rossmann-like Domain"/>
    <property type="match status" value="1"/>
</dbReference>
<name>A0ABP7SJX2_9ACTN</name>
<dbReference type="SUPFAM" id="SSF51735">
    <property type="entry name" value="NAD(P)-binding Rossmann-fold domains"/>
    <property type="match status" value="1"/>
</dbReference>
<evidence type="ECO:0000313" key="5">
    <source>
        <dbReference type="Proteomes" id="UP001500456"/>
    </source>
</evidence>
<dbReference type="EMBL" id="BAAAZX010000021">
    <property type="protein sequence ID" value="GAA4012766.1"/>
    <property type="molecule type" value="Genomic_DNA"/>
</dbReference>
<accession>A0ABP7SJX2</accession>
<dbReference type="PANTHER" id="PTHR42760:SF133">
    <property type="entry name" value="3-OXOACYL-[ACYL-CARRIER-PROTEIN] REDUCTASE"/>
    <property type="match status" value="1"/>
</dbReference>
<dbReference type="PRINTS" id="PR00080">
    <property type="entry name" value="SDRFAMILY"/>
</dbReference>
<reference evidence="5" key="1">
    <citation type="journal article" date="2019" name="Int. J. Syst. Evol. Microbiol.">
        <title>The Global Catalogue of Microorganisms (GCM) 10K type strain sequencing project: providing services to taxonomists for standard genome sequencing and annotation.</title>
        <authorList>
            <consortium name="The Broad Institute Genomics Platform"/>
            <consortium name="The Broad Institute Genome Sequencing Center for Infectious Disease"/>
            <person name="Wu L."/>
            <person name="Ma J."/>
        </authorList>
    </citation>
    <scope>NUCLEOTIDE SEQUENCE [LARGE SCALE GENOMIC DNA]</scope>
    <source>
        <strain evidence="5">JCM 16924</strain>
    </source>
</reference>
<sequence length="242" mass="24844">MRLKGHTAVVTGGGGALGAAMADRLSAEGAAVAVSDLDPGRAKAVADAVLAAGGRALAIEHDVTDRSSWQAALDAAEAEFGHVDIVVNNAGVVRDRTLLKMSEDEWDSVIAIHLRGTFLGSQLGLARMTRGWGRIINLSAPGGGFGQANYSAAKHGIRGLTRSLAREAARLGVLANCIAPGGINTPMLRTMPADRFEAAQQAIPLKRFGEPHEVAAVVAFLASDDAAYVTGQTITVDGGVGA</sequence>
<comment type="similarity">
    <text evidence="1">Belongs to the short-chain dehydrogenases/reductases (SDR) family.</text>
</comment>
<evidence type="ECO:0000259" key="3">
    <source>
        <dbReference type="SMART" id="SM00822"/>
    </source>
</evidence>
<feature type="domain" description="Ketoreductase" evidence="3">
    <location>
        <begin position="6"/>
        <end position="184"/>
    </location>
</feature>
<proteinExistence type="inferred from homology"/>
<evidence type="ECO:0000313" key="4">
    <source>
        <dbReference type="EMBL" id="GAA4012766.1"/>
    </source>
</evidence>
<evidence type="ECO:0000256" key="1">
    <source>
        <dbReference type="ARBA" id="ARBA00006484"/>
    </source>
</evidence>
<protein>
    <submittedName>
        <fullName evidence="4">SDR family oxidoreductase</fullName>
    </submittedName>
</protein>
<dbReference type="InterPro" id="IPR036291">
    <property type="entry name" value="NAD(P)-bd_dom_sf"/>
</dbReference>